<dbReference type="Gene3D" id="3.20.20.150">
    <property type="entry name" value="Divalent-metal-dependent TIM barrel enzymes"/>
    <property type="match status" value="1"/>
</dbReference>
<protein>
    <recommendedName>
        <fullName evidence="5 7">Putative hydroxypyruvate isomerase</fullName>
        <ecNumber evidence="4 7">5.3.1.22</ecNumber>
    </recommendedName>
</protein>
<evidence type="ECO:0000256" key="6">
    <source>
        <dbReference type="ARBA" id="ARBA00023235"/>
    </source>
</evidence>
<comment type="similarity">
    <text evidence="3 7">Belongs to the hyi family.</text>
</comment>
<dbReference type="OrthoDB" id="4214675at2759"/>
<evidence type="ECO:0000256" key="7">
    <source>
        <dbReference type="PIRNR" id="PIRNR006241"/>
    </source>
</evidence>
<evidence type="ECO:0000256" key="4">
    <source>
        <dbReference type="ARBA" id="ARBA00012570"/>
    </source>
</evidence>
<dbReference type="InterPro" id="IPR036237">
    <property type="entry name" value="Xyl_isomerase-like_sf"/>
</dbReference>
<evidence type="ECO:0000259" key="9">
    <source>
        <dbReference type="Pfam" id="PF01261"/>
    </source>
</evidence>
<organism evidence="10 11">
    <name type="scientific">Chionoecetes opilio</name>
    <name type="common">Atlantic snow crab</name>
    <name type="synonym">Cancer opilio</name>
    <dbReference type="NCBI Taxonomy" id="41210"/>
    <lineage>
        <taxon>Eukaryota</taxon>
        <taxon>Metazoa</taxon>
        <taxon>Ecdysozoa</taxon>
        <taxon>Arthropoda</taxon>
        <taxon>Crustacea</taxon>
        <taxon>Multicrustacea</taxon>
        <taxon>Malacostraca</taxon>
        <taxon>Eumalacostraca</taxon>
        <taxon>Eucarida</taxon>
        <taxon>Decapoda</taxon>
        <taxon>Pleocyemata</taxon>
        <taxon>Brachyura</taxon>
        <taxon>Eubrachyura</taxon>
        <taxon>Majoidea</taxon>
        <taxon>Majidae</taxon>
        <taxon>Chionoecetes</taxon>
    </lineage>
</organism>
<comment type="caution">
    <text evidence="10">The sequence shown here is derived from an EMBL/GenBank/DDBJ whole genome shotgun (WGS) entry which is preliminary data.</text>
</comment>
<reference evidence="10" key="1">
    <citation type="submission" date="2020-07" db="EMBL/GenBank/DDBJ databases">
        <title>The High-quality genome of the commercially important snow crab, Chionoecetes opilio.</title>
        <authorList>
            <person name="Jeong J.-H."/>
            <person name="Ryu S."/>
        </authorList>
    </citation>
    <scope>NUCLEOTIDE SEQUENCE</scope>
    <source>
        <strain evidence="10">MADBK_172401_WGS</strain>
        <tissue evidence="10">Digestive gland</tissue>
    </source>
</reference>
<comment type="catalytic activity">
    <reaction evidence="1 7">
        <text>3-hydroxypyruvate = 2-hydroxy-3-oxopropanoate</text>
        <dbReference type="Rhea" id="RHEA:11952"/>
        <dbReference type="ChEBI" id="CHEBI:17180"/>
        <dbReference type="ChEBI" id="CHEBI:57978"/>
        <dbReference type="EC" id="5.3.1.22"/>
    </reaction>
</comment>
<evidence type="ECO:0000313" key="10">
    <source>
        <dbReference type="EMBL" id="KAG0711004.1"/>
    </source>
</evidence>
<dbReference type="InterPro" id="IPR013022">
    <property type="entry name" value="Xyl_isomerase-like_TIM-brl"/>
</dbReference>
<evidence type="ECO:0000256" key="1">
    <source>
        <dbReference type="ARBA" id="ARBA00000476"/>
    </source>
</evidence>
<dbReference type="Proteomes" id="UP000770661">
    <property type="component" value="Unassembled WGS sequence"/>
</dbReference>
<evidence type="ECO:0000313" key="11">
    <source>
        <dbReference type="Proteomes" id="UP000770661"/>
    </source>
</evidence>
<sequence length="265" mass="29577">MSLRVCGNLGTLFPERGALIERVGAAKKAGFHLVEVPMPYHETSEALATELQLQQLEAVLINTDPGNFEAGEMGCACQPGKEAQFKASLEKSLMYAKAMNVSMMNVNVGKRQQEHTEEEHNATLEDNLRYAVTLFKRHDIVGLIEPKNIYTFPEYFLNDFEQAVALLFKIDSPHLRLLLDVFHLQLICGNVTRNIERLIPYTAHVQVSQPPLRSEPGSAGELDYAYVLAKLKSAGYKGYIGAEYVPSTAKTEDSLVWIKKCGLIF</sequence>
<evidence type="ECO:0000256" key="8">
    <source>
        <dbReference type="PIRSR" id="PIRSR006241-50"/>
    </source>
</evidence>
<proteinExistence type="inferred from homology"/>
<feature type="active site" description="Proton donor/acceptor" evidence="8">
    <location>
        <position position="243"/>
    </location>
</feature>
<dbReference type="GO" id="GO:0008903">
    <property type="term" value="F:hydroxypyruvate isomerase activity"/>
    <property type="evidence" value="ECO:0007669"/>
    <property type="project" value="UniProtKB-EC"/>
</dbReference>
<evidence type="ECO:0000256" key="5">
    <source>
        <dbReference type="ARBA" id="ARBA00017985"/>
    </source>
</evidence>
<dbReference type="InterPro" id="IPR050417">
    <property type="entry name" value="Sugar_Epim/Isomerase"/>
</dbReference>
<comment type="function">
    <text evidence="2 7">Catalyzes the reversible isomerization between hydroxypyruvate and 2-hydroxy-3-oxopropanoate (also termed tartronate semialdehyde).</text>
</comment>
<evidence type="ECO:0000256" key="3">
    <source>
        <dbReference type="ARBA" id="ARBA00005962"/>
    </source>
</evidence>
<dbReference type="GO" id="GO:0046487">
    <property type="term" value="P:glyoxylate metabolic process"/>
    <property type="evidence" value="ECO:0007669"/>
    <property type="project" value="TreeGrafter"/>
</dbReference>
<dbReference type="AlphaFoldDB" id="A0A8J5CHT2"/>
<dbReference type="EC" id="5.3.1.22" evidence="4 7"/>
<dbReference type="PANTHER" id="PTHR43489">
    <property type="entry name" value="ISOMERASE"/>
    <property type="match status" value="1"/>
</dbReference>
<feature type="active site" description="Proton donor/acceptor" evidence="8">
    <location>
        <position position="145"/>
    </location>
</feature>
<feature type="domain" description="Xylose isomerase-like TIM barrel" evidence="9">
    <location>
        <begin position="25"/>
        <end position="261"/>
    </location>
</feature>
<evidence type="ECO:0000256" key="2">
    <source>
        <dbReference type="ARBA" id="ARBA00002968"/>
    </source>
</evidence>
<dbReference type="PANTHER" id="PTHR43489:SF6">
    <property type="entry name" value="HYDROXYPYRUVATE ISOMERASE-RELATED"/>
    <property type="match status" value="1"/>
</dbReference>
<accession>A0A8J5CHT2</accession>
<dbReference type="InterPro" id="IPR026040">
    <property type="entry name" value="HyI-like"/>
</dbReference>
<keyword evidence="6 7" id="KW-0413">Isomerase</keyword>
<gene>
    <name evidence="10" type="primary">Hyi_0</name>
    <name evidence="10" type="ORF">GWK47_021649</name>
</gene>
<keyword evidence="11" id="KW-1185">Reference proteome</keyword>
<dbReference type="PIRSF" id="PIRSF006241">
    <property type="entry name" value="HyI"/>
    <property type="match status" value="1"/>
</dbReference>
<dbReference type="SUPFAM" id="SSF51658">
    <property type="entry name" value="Xylose isomerase-like"/>
    <property type="match status" value="1"/>
</dbReference>
<name>A0A8J5CHT2_CHIOP</name>
<dbReference type="Pfam" id="PF01261">
    <property type="entry name" value="AP_endonuc_2"/>
    <property type="match status" value="1"/>
</dbReference>
<dbReference type="EMBL" id="JACEEZ010023664">
    <property type="protein sequence ID" value="KAG0711004.1"/>
    <property type="molecule type" value="Genomic_DNA"/>
</dbReference>